<evidence type="ECO:0000313" key="6">
    <source>
        <dbReference type="EMBL" id="KAK0442472.1"/>
    </source>
</evidence>
<evidence type="ECO:0000256" key="2">
    <source>
        <dbReference type="ARBA" id="ARBA00022771"/>
    </source>
</evidence>
<keyword evidence="3" id="KW-0862">Zinc</keyword>
<comment type="caution">
    <text evidence="6">The sequence shown here is derived from an EMBL/GenBank/DDBJ whole genome shotgun (WGS) entry which is preliminary data.</text>
</comment>
<organism evidence="6 7">
    <name type="scientific">Armillaria tabescens</name>
    <name type="common">Ringless honey mushroom</name>
    <name type="synonym">Agaricus tabescens</name>
    <dbReference type="NCBI Taxonomy" id="1929756"/>
    <lineage>
        <taxon>Eukaryota</taxon>
        <taxon>Fungi</taxon>
        <taxon>Dikarya</taxon>
        <taxon>Basidiomycota</taxon>
        <taxon>Agaricomycotina</taxon>
        <taxon>Agaricomycetes</taxon>
        <taxon>Agaricomycetidae</taxon>
        <taxon>Agaricales</taxon>
        <taxon>Marasmiineae</taxon>
        <taxon>Physalacriaceae</taxon>
        <taxon>Desarmillaria</taxon>
    </lineage>
</organism>
<gene>
    <name evidence="6" type="ORF">EV420DRAFT_1485291</name>
</gene>
<protein>
    <recommendedName>
        <fullName evidence="5">MYND-type domain-containing protein</fullName>
    </recommendedName>
</protein>
<dbReference type="Pfam" id="PF01753">
    <property type="entry name" value="zf-MYND"/>
    <property type="match status" value="1"/>
</dbReference>
<evidence type="ECO:0000256" key="1">
    <source>
        <dbReference type="ARBA" id="ARBA00022723"/>
    </source>
</evidence>
<evidence type="ECO:0000256" key="3">
    <source>
        <dbReference type="ARBA" id="ARBA00022833"/>
    </source>
</evidence>
<accession>A0AA39MQ27</accession>
<evidence type="ECO:0000259" key="5">
    <source>
        <dbReference type="PROSITE" id="PS50865"/>
    </source>
</evidence>
<dbReference type="SUPFAM" id="SSF144232">
    <property type="entry name" value="HIT/MYND zinc finger-like"/>
    <property type="match status" value="1"/>
</dbReference>
<dbReference type="RefSeq" id="XP_060324290.1">
    <property type="nucleotide sequence ID" value="XM_060470197.1"/>
</dbReference>
<keyword evidence="2 4" id="KW-0863">Zinc-finger</keyword>
<keyword evidence="7" id="KW-1185">Reference proteome</keyword>
<name>A0AA39MQ27_ARMTA</name>
<dbReference type="Gene3D" id="6.10.140.2220">
    <property type="match status" value="1"/>
</dbReference>
<feature type="domain" description="MYND-type" evidence="5">
    <location>
        <begin position="5"/>
        <end position="41"/>
    </location>
</feature>
<sequence length="210" mass="23774">MVTICLICDAPSRSRCSQCHNVAYCSSEHQAQDWPAHKAYCKLVSTPGITTYDAILFGVNETRPRMIKLPWSWGADYEELEPEERYQMLEKQPWYSERNAFVRSLFIDTFGATPVKLGYTLAVQYDDHFKINGSPVNRCIQAITGGEAAIRWAGNVMALRAEDMYVYRHGDAILEKDLAPMVEFFKDYGKRHGGGDALPHTTTYLTVCSS</sequence>
<dbReference type="GeneID" id="85353745"/>
<dbReference type="EMBL" id="JAUEPS010000064">
    <property type="protein sequence ID" value="KAK0442472.1"/>
    <property type="molecule type" value="Genomic_DNA"/>
</dbReference>
<dbReference type="AlphaFoldDB" id="A0AA39MQ27"/>
<dbReference type="InterPro" id="IPR002893">
    <property type="entry name" value="Znf_MYND"/>
</dbReference>
<keyword evidence="1" id="KW-0479">Metal-binding</keyword>
<dbReference type="Proteomes" id="UP001175211">
    <property type="component" value="Unassembled WGS sequence"/>
</dbReference>
<reference evidence="6" key="1">
    <citation type="submission" date="2023-06" db="EMBL/GenBank/DDBJ databases">
        <authorList>
            <consortium name="Lawrence Berkeley National Laboratory"/>
            <person name="Ahrendt S."/>
            <person name="Sahu N."/>
            <person name="Indic B."/>
            <person name="Wong-Bajracharya J."/>
            <person name="Merenyi Z."/>
            <person name="Ke H.-M."/>
            <person name="Monk M."/>
            <person name="Kocsube S."/>
            <person name="Drula E."/>
            <person name="Lipzen A."/>
            <person name="Balint B."/>
            <person name="Henrissat B."/>
            <person name="Andreopoulos B."/>
            <person name="Martin F.M."/>
            <person name="Harder C.B."/>
            <person name="Rigling D."/>
            <person name="Ford K.L."/>
            <person name="Foster G.D."/>
            <person name="Pangilinan J."/>
            <person name="Papanicolaou A."/>
            <person name="Barry K."/>
            <person name="LaButti K."/>
            <person name="Viragh M."/>
            <person name="Koriabine M."/>
            <person name="Yan M."/>
            <person name="Riley R."/>
            <person name="Champramary S."/>
            <person name="Plett K.L."/>
            <person name="Tsai I.J."/>
            <person name="Slot J."/>
            <person name="Sipos G."/>
            <person name="Plett J."/>
            <person name="Nagy L.G."/>
            <person name="Grigoriev I.V."/>
        </authorList>
    </citation>
    <scope>NUCLEOTIDE SEQUENCE</scope>
    <source>
        <strain evidence="6">CCBAS 213</strain>
    </source>
</reference>
<dbReference type="PROSITE" id="PS50865">
    <property type="entry name" value="ZF_MYND_2"/>
    <property type="match status" value="1"/>
</dbReference>
<evidence type="ECO:0000313" key="7">
    <source>
        <dbReference type="Proteomes" id="UP001175211"/>
    </source>
</evidence>
<dbReference type="PROSITE" id="PS01360">
    <property type="entry name" value="ZF_MYND_1"/>
    <property type="match status" value="1"/>
</dbReference>
<dbReference type="GO" id="GO:0008270">
    <property type="term" value="F:zinc ion binding"/>
    <property type="evidence" value="ECO:0007669"/>
    <property type="project" value="UniProtKB-KW"/>
</dbReference>
<proteinExistence type="predicted"/>
<evidence type="ECO:0000256" key="4">
    <source>
        <dbReference type="PROSITE-ProRule" id="PRU00134"/>
    </source>
</evidence>